<dbReference type="PANTHER" id="PTHR46172">
    <property type="entry name" value="DNA POLYMERASE EPSILON SUBUNIT 3"/>
    <property type="match status" value="1"/>
</dbReference>
<feature type="compositionally biased region" description="Gly residues" evidence="3">
    <location>
        <begin position="261"/>
        <end position="272"/>
    </location>
</feature>
<feature type="compositionally biased region" description="Basic and acidic residues" evidence="3">
    <location>
        <begin position="195"/>
        <end position="205"/>
    </location>
</feature>
<evidence type="ECO:0000256" key="3">
    <source>
        <dbReference type="SAM" id="MobiDB-lite"/>
    </source>
</evidence>
<keyword evidence="2" id="KW-0539">Nucleus</keyword>
<dbReference type="GO" id="GO:0031490">
    <property type="term" value="F:chromatin DNA binding"/>
    <property type="evidence" value="ECO:0007669"/>
    <property type="project" value="TreeGrafter"/>
</dbReference>
<reference evidence="5 6" key="1">
    <citation type="submission" date="2019-01" db="EMBL/GenBank/DDBJ databases">
        <title>Nuclear Genome Assembly of the Microalgal Biofuel strain Nannochloropsis salina CCMP1776.</title>
        <authorList>
            <person name="Hovde B."/>
        </authorList>
    </citation>
    <scope>NUCLEOTIDE SEQUENCE [LARGE SCALE GENOMIC DNA]</scope>
    <source>
        <strain evidence="5 6">CCMP1776</strain>
    </source>
</reference>
<feature type="region of interest" description="Disordered" evidence="3">
    <location>
        <begin position="29"/>
        <end position="85"/>
    </location>
</feature>
<feature type="domain" description="Transcription factor CBF/NF-Y/archaeal histone" evidence="4">
    <location>
        <begin position="87"/>
        <end position="149"/>
    </location>
</feature>
<dbReference type="GO" id="GO:0008622">
    <property type="term" value="C:epsilon DNA polymerase complex"/>
    <property type="evidence" value="ECO:0007669"/>
    <property type="project" value="TreeGrafter"/>
</dbReference>
<name>A0A4D9CZ16_9STRA</name>
<dbReference type="GO" id="GO:0006272">
    <property type="term" value="P:leading strand elongation"/>
    <property type="evidence" value="ECO:0007669"/>
    <property type="project" value="TreeGrafter"/>
</dbReference>
<feature type="compositionally biased region" description="Acidic residues" evidence="3">
    <location>
        <begin position="220"/>
        <end position="236"/>
    </location>
</feature>
<dbReference type="OrthoDB" id="386949at2759"/>
<organism evidence="5 6">
    <name type="scientific">Nannochloropsis salina CCMP1776</name>
    <dbReference type="NCBI Taxonomy" id="1027361"/>
    <lineage>
        <taxon>Eukaryota</taxon>
        <taxon>Sar</taxon>
        <taxon>Stramenopiles</taxon>
        <taxon>Ochrophyta</taxon>
        <taxon>Eustigmatophyceae</taxon>
        <taxon>Eustigmatales</taxon>
        <taxon>Monodopsidaceae</taxon>
        <taxon>Microchloropsis</taxon>
        <taxon>Microchloropsis salina</taxon>
    </lineage>
</organism>
<feature type="compositionally biased region" description="Basic and acidic residues" evidence="3">
    <location>
        <begin position="56"/>
        <end position="72"/>
    </location>
</feature>
<dbReference type="Pfam" id="PF00808">
    <property type="entry name" value="CBFD_NFYB_HMF"/>
    <property type="match status" value="1"/>
</dbReference>
<protein>
    <recommendedName>
        <fullName evidence="4">Transcription factor CBF/NF-Y/archaeal histone domain-containing protein</fullName>
    </recommendedName>
</protein>
<dbReference type="GO" id="GO:0031507">
    <property type="term" value="P:heterochromatin formation"/>
    <property type="evidence" value="ECO:0007669"/>
    <property type="project" value="TreeGrafter"/>
</dbReference>
<feature type="region of interest" description="Disordered" evidence="3">
    <location>
        <begin position="183"/>
        <end position="272"/>
    </location>
</feature>
<dbReference type="GO" id="GO:0046982">
    <property type="term" value="F:protein heterodimerization activity"/>
    <property type="evidence" value="ECO:0007669"/>
    <property type="project" value="InterPro"/>
</dbReference>
<sequence length="272" mass="29253">MADILATMVTPTAIEGEISEQQLVQERHLAAEASSLVDGEEQEQETGQISQLETTGQHDKDDGNGISGEKEAPTAATVSKSPEFEPPLSSVTKIIRRAVGDSVQVGKEAKATFTRVAGIFILYITACANDFSREGKRATITANDVYQALKELEFEDMVEPLQEFLRRSNEEKKNKAEIKAIRKREAAEEEVADSGGEKEESTTERGEEDDEGVARAGPDGAEEEEEEEGDEEEEGSQGDGGVSYGLEEEEEEGEEDEGEGGEGGGGGMDTAN</sequence>
<feature type="compositionally biased region" description="Polar residues" evidence="3">
    <location>
        <begin position="45"/>
        <end position="55"/>
    </location>
</feature>
<dbReference type="EMBL" id="SDOX01000018">
    <property type="protein sequence ID" value="TFJ84631.1"/>
    <property type="molecule type" value="Genomic_DNA"/>
</dbReference>
<dbReference type="InterPro" id="IPR003958">
    <property type="entry name" value="CBFA_NFYB_domain"/>
</dbReference>
<comment type="caution">
    <text evidence="5">The sequence shown here is derived from an EMBL/GenBank/DDBJ whole genome shotgun (WGS) entry which is preliminary data.</text>
</comment>
<keyword evidence="6" id="KW-1185">Reference proteome</keyword>
<dbReference type="GO" id="GO:0006974">
    <property type="term" value="P:DNA damage response"/>
    <property type="evidence" value="ECO:0007669"/>
    <property type="project" value="TreeGrafter"/>
</dbReference>
<comment type="subcellular location">
    <subcellularLocation>
        <location evidence="1">Nucleus</location>
    </subcellularLocation>
</comment>
<feature type="compositionally biased region" description="Acidic residues" evidence="3">
    <location>
        <begin position="246"/>
        <end position="260"/>
    </location>
</feature>
<dbReference type="CDD" id="cd22928">
    <property type="entry name" value="HFD_POLE3_DPB4"/>
    <property type="match status" value="1"/>
</dbReference>
<dbReference type="InterPro" id="IPR051377">
    <property type="entry name" value="DNA_Pol-Epsilon_Subunit"/>
</dbReference>
<dbReference type="PANTHER" id="PTHR46172:SF1">
    <property type="entry name" value="DNA POLYMERASE EPSILON SUBUNIT 3"/>
    <property type="match status" value="1"/>
</dbReference>
<proteinExistence type="predicted"/>
<accession>A0A4D9CZ16</accession>
<dbReference type="AlphaFoldDB" id="A0A4D9CZ16"/>
<dbReference type="Gene3D" id="1.10.20.10">
    <property type="entry name" value="Histone, subunit A"/>
    <property type="match status" value="1"/>
</dbReference>
<evidence type="ECO:0000259" key="4">
    <source>
        <dbReference type="Pfam" id="PF00808"/>
    </source>
</evidence>
<dbReference type="Proteomes" id="UP000355283">
    <property type="component" value="Unassembled WGS sequence"/>
</dbReference>
<evidence type="ECO:0000256" key="1">
    <source>
        <dbReference type="ARBA" id="ARBA00004123"/>
    </source>
</evidence>
<dbReference type="InterPro" id="IPR009072">
    <property type="entry name" value="Histone-fold"/>
</dbReference>
<evidence type="ECO:0000256" key="2">
    <source>
        <dbReference type="ARBA" id="ARBA00023242"/>
    </source>
</evidence>
<dbReference type="SUPFAM" id="SSF47113">
    <property type="entry name" value="Histone-fold"/>
    <property type="match status" value="1"/>
</dbReference>
<gene>
    <name evidence="5" type="ORF">NSK_004096</name>
</gene>
<evidence type="ECO:0000313" key="5">
    <source>
        <dbReference type="EMBL" id="TFJ84631.1"/>
    </source>
</evidence>
<dbReference type="GO" id="GO:0008623">
    <property type="term" value="C:CHRAC"/>
    <property type="evidence" value="ECO:0007669"/>
    <property type="project" value="TreeGrafter"/>
</dbReference>
<evidence type="ECO:0000313" key="6">
    <source>
        <dbReference type="Proteomes" id="UP000355283"/>
    </source>
</evidence>